<organism evidence="1 2">
    <name type="scientific">Clostridium perfringens (strain ATCC 13124 / DSM 756 / JCM 1290 / NCIMB 6125 / NCTC 8237 / Type A)</name>
    <dbReference type="NCBI Taxonomy" id="195103"/>
    <lineage>
        <taxon>Bacteria</taxon>
        <taxon>Bacillati</taxon>
        <taxon>Bacillota</taxon>
        <taxon>Clostridia</taxon>
        <taxon>Eubacteriales</taxon>
        <taxon>Clostridiaceae</taxon>
        <taxon>Clostridium</taxon>
    </lineage>
</organism>
<reference evidence="1 2" key="1">
    <citation type="journal article" date="2006" name="Genome Res.">
        <title>Skewed genomic variability in strains of the toxigenic bacterial pathogen, Clostridium perfringens.</title>
        <authorList>
            <person name="Myers G.S."/>
            <person name="Rasko D.A."/>
            <person name="Cheung J.K."/>
            <person name="Ravel J."/>
            <person name="Seshadri R."/>
            <person name="Deboy R.T."/>
            <person name="Ren Q."/>
            <person name="Varga J."/>
            <person name="Awad M.M."/>
            <person name="Brinkac L.M."/>
            <person name="Daugherty S.C."/>
            <person name="Haft D.H."/>
            <person name="Dodson R.J."/>
            <person name="Madupu R."/>
            <person name="Nelson W.C."/>
            <person name="Rosovitz M.J."/>
            <person name="Sullivan S.A."/>
            <person name="Khouri H."/>
            <person name="Dimitrov G.I."/>
            <person name="Watkins K.L."/>
            <person name="Mulligan S."/>
            <person name="Benton J."/>
            <person name="Radune D."/>
            <person name="Fisher D.J."/>
            <person name="Atkins H.S."/>
            <person name="Hiscox T."/>
            <person name="Jost B.H."/>
            <person name="Billington S.J."/>
            <person name="Songer J.G."/>
            <person name="McClane B.A."/>
            <person name="Titball R.W."/>
            <person name="Rood J.I."/>
            <person name="Melville S.B."/>
            <person name="Paulsen I.T."/>
        </authorList>
    </citation>
    <scope>NUCLEOTIDE SEQUENCE [LARGE SCALE GENOMIC DNA]</scope>
    <source>
        <strain evidence="2">ATCC 13124 / DSM 756 / JCM 1290 / NCIMB 6125 / NCTC 8237 / S 107 / Type A</strain>
    </source>
</reference>
<evidence type="ECO:0000313" key="2">
    <source>
        <dbReference type="Proteomes" id="UP000001823"/>
    </source>
</evidence>
<dbReference type="AlphaFoldDB" id="A0A0H2YSU5"/>
<dbReference type="HOGENOM" id="CLU_076350_0_0_9"/>
<dbReference type="KEGG" id="cpf:CPF_1514"/>
<evidence type="ECO:0008006" key="3">
    <source>
        <dbReference type="Google" id="ProtNLM"/>
    </source>
</evidence>
<accession>A0A0H2YSU5</accession>
<keyword evidence="2" id="KW-1185">Reference proteome</keyword>
<evidence type="ECO:0000313" key="1">
    <source>
        <dbReference type="EMBL" id="ABG84110.1"/>
    </source>
</evidence>
<protein>
    <recommendedName>
        <fullName evidence="3">Alpha-ribazole-5-phosphate synthase CblS for cobalamin biosynthesis</fullName>
    </recommendedName>
</protein>
<dbReference type="eggNOG" id="COG2144">
    <property type="taxonomic scope" value="Bacteria"/>
</dbReference>
<dbReference type="EMBL" id="CP000246">
    <property type="protein sequence ID" value="ABG84110.1"/>
    <property type="molecule type" value="Genomic_DNA"/>
</dbReference>
<dbReference type="RefSeq" id="WP_011590748.1">
    <property type="nucleotide sequence ID" value="NC_008261.1"/>
</dbReference>
<dbReference type="STRING" id="195103.CPF_1514"/>
<dbReference type="GeneID" id="93002158"/>
<dbReference type="Proteomes" id="UP000001823">
    <property type="component" value="Chromosome"/>
</dbReference>
<sequence>MQIYKFRDLTVLENEKNKLVIACDSCGGIGENEGDFVKAENEIVSYFSARVCLFELLAFRAKPLVIVNNLGMSMNNGGEKIIQGINRAIKEYNAEDFFYEKSNLSECVTGSTEDNFKTIQTFLGLTIIGEKEENLKVNFEKGDSICLLGIPKVGQEVLEDINNNIGEIVTFKDFKILMDNKDVKDILPIGSKGIIHEISELEKSNKIRINLSYEGDYLRKSAGPATALLFILRNNSLEDIKRKIKTPIIKIGNII</sequence>
<dbReference type="PaxDb" id="195103-CPF_1514"/>
<proteinExistence type="predicted"/>
<gene>
    <name evidence="1" type="ordered locus">CPF_1514</name>
</gene>
<name>A0A0H2YSU5_CLOP1</name>